<sequence>MTFLKIGQLVQFHSTLLRHDATGTIYKHNLNSCTIEITECNLDDKERVHVLNNRIIISNKDILSLK</sequence>
<dbReference type="KEGG" id="vao:FA707_00235"/>
<proteinExistence type="predicted"/>
<protein>
    <submittedName>
        <fullName evidence="1">Uncharacterized protein</fullName>
    </submittedName>
</protein>
<reference evidence="1 2" key="1">
    <citation type="submission" date="2019-04" db="EMBL/GenBank/DDBJ databases">
        <title>Vagococcus sp. nov., isolated from faeces of yaks (Bos grunniens).</title>
        <authorList>
            <person name="Ge Y."/>
        </authorList>
    </citation>
    <scope>NUCLEOTIDE SEQUENCE [LARGE SCALE GENOMIC DNA]</scope>
    <source>
        <strain evidence="1 2">MN-17</strain>
    </source>
</reference>
<dbReference type="Proteomes" id="UP000298615">
    <property type="component" value="Chromosome"/>
</dbReference>
<gene>
    <name evidence="1" type="ORF">FA707_00235</name>
</gene>
<evidence type="ECO:0000313" key="2">
    <source>
        <dbReference type="Proteomes" id="UP000298615"/>
    </source>
</evidence>
<dbReference type="RefSeq" id="WP_136952347.1">
    <property type="nucleotide sequence ID" value="NZ_CP039712.1"/>
</dbReference>
<dbReference type="EMBL" id="CP039712">
    <property type="protein sequence ID" value="QCI85487.1"/>
    <property type="molecule type" value="Genomic_DNA"/>
</dbReference>
<keyword evidence="2" id="KW-1185">Reference proteome</keyword>
<organism evidence="1 2">
    <name type="scientific">Vagococcus zengguangii</name>
    <dbReference type="NCBI Taxonomy" id="2571750"/>
    <lineage>
        <taxon>Bacteria</taxon>
        <taxon>Bacillati</taxon>
        <taxon>Bacillota</taxon>
        <taxon>Bacilli</taxon>
        <taxon>Lactobacillales</taxon>
        <taxon>Enterococcaceae</taxon>
        <taxon>Vagococcus</taxon>
    </lineage>
</organism>
<accession>A0A4D7CSA6</accession>
<dbReference type="OrthoDB" id="2247035at2"/>
<name>A0A4D7CSA6_9ENTE</name>
<evidence type="ECO:0000313" key="1">
    <source>
        <dbReference type="EMBL" id="QCI85487.1"/>
    </source>
</evidence>
<dbReference type="AlphaFoldDB" id="A0A4D7CSA6"/>